<accession>A0A939IQQ5</accession>
<keyword evidence="1" id="KW-1133">Transmembrane helix</keyword>
<comment type="caution">
    <text evidence="2">The sequence shown here is derived from an EMBL/GenBank/DDBJ whole genome shotgun (WGS) entry which is preliminary data.</text>
</comment>
<keyword evidence="3" id="KW-1185">Reference proteome</keyword>
<proteinExistence type="predicted"/>
<gene>
    <name evidence="2" type="ORF">J0A66_05535</name>
</gene>
<dbReference type="RefSeq" id="WP_206572779.1">
    <property type="nucleotide sequence ID" value="NZ_JAFKCV010000002.1"/>
</dbReference>
<dbReference type="Proteomes" id="UP000664654">
    <property type="component" value="Unassembled WGS sequence"/>
</dbReference>
<evidence type="ECO:0000313" key="3">
    <source>
        <dbReference type="Proteomes" id="UP000664654"/>
    </source>
</evidence>
<evidence type="ECO:0000256" key="1">
    <source>
        <dbReference type="SAM" id="Phobius"/>
    </source>
</evidence>
<keyword evidence="1" id="KW-0472">Membrane</keyword>
<feature type="transmembrane region" description="Helical" evidence="1">
    <location>
        <begin position="105"/>
        <end position="125"/>
    </location>
</feature>
<dbReference type="AlphaFoldDB" id="A0A939IQQ5"/>
<protein>
    <submittedName>
        <fullName evidence="2">Uncharacterized protein</fullName>
    </submittedName>
</protein>
<feature type="transmembrane region" description="Helical" evidence="1">
    <location>
        <begin position="72"/>
        <end position="93"/>
    </location>
</feature>
<reference evidence="2" key="1">
    <citation type="submission" date="2021-03" db="EMBL/GenBank/DDBJ databases">
        <title>novel species isolated from a fishpond in China.</title>
        <authorList>
            <person name="Lu H."/>
            <person name="Cai Z."/>
        </authorList>
    </citation>
    <scope>NUCLEOTIDE SEQUENCE</scope>
    <source>
        <strain evidence="2">JCM 30855</strain>
    </source>
</reference>
<keyword evidence="1" id="KW-0812">Transmembrane</keyword>
<dbReference type="EMBL" id="JAFKCV010000002">
    <property type="protein sequence ID" value="MBN7824686.1"/>
    <property type="molecule type" value="Genomic_DNA"/>
</dbReference>
<sequence length="175" mass="19272">MKANIIDEEHISKVGGIFEQEAKAKQAIQSLMTEGDFRQEEVNLVPPGDKSFDEKIETDDLAVKRTLLNSHIILGLIAVLVGLGVAALLVSYGPAFTQSSPMMTFIALGILSLFLGMMLAGFISLRPDEDRLVNKVRKATLNHRWVVVVQAKDKQHAEQARNILKRSTGSLAETF</sequence>
<name>A0A939IQQ5_9ALTE</name>
<organism evidence="2 3">
    <name type="scientific">Bowmanella dokdonensis</name>
    <dbReference type="NCBI Taxonomy" id="751969"/>
    <lineage>
        <taxon>Bacteria</taxon>
        <taxon>Pseudomonadati</taxon>
        <taxon>Pseudomonadota</taxon>
        <taxon>Gammaproteobacteria</taxon>
        <taxon>Alteromonadales</taxon>
        <taxon>Alteromonadaceae</taxon>
        <taxon>Bowmanella</taxon>
    </lineage>
</organism>
<evidence type="ECO:0000313" key="2">
    <source>
        <dbReference type="EMBL" id="MBN7824686.1"/>
    </source>
</evidence>